<dbReference type="RefSeq" id="WP_253235266.1">
    <property type="nucleotide sequence ID" value="NZ_JAMYJR010000001.1"/>
</dbReference>
<keyword evidence="2" id="KW-1185">Reference proteome</keyword>
<dbReference type="EMBL" id="JAMYJR010000001">
    <property type="protein sequence ID" value="MCO8269125.1"/>
    <property type="molecule type" value="Genomic_DNA"/>
</dbReference>
<dbReference type="Proteomes" id="UP001523369">
    <property type="component" value="Unassembled WGS sequence"/>
</dbReference>
<comment type="caution">
    <text evidence="1">The sequence shown here is derived from an EMBL/GenBank/DDBJ whole genome shotgun (WGS) entry which is preliminary data.</text>
</comment>
<evidence type="ECO:0000313" key="1">
    <source>
        <dbReference type="EMBL" id="MCO8269125.1"/>
    </source>
</evidence>
<organism evidence="1 2">
    <name type="scientific">Paractinoplanes aksuensis</name>
    <dbReference type="NCBI Taxonomy" id="2939490"/>
    <lineage>
        <taxon>Bacteria</taxon>
        <taxon>Bacillati</taxon>
        <taxon>Actinomycetota</taxon>
        <taxon>Actinomycetes</taxon>
        <taxon>Micromonosporales</taxon>
        <taxon>Micromonosporaceae</taxon>
        <taxon>Paractinoplanes</taxon>
    </lineage>
</organism>
<reference evidence="1 2" key="1">
    <citation type="submission" date="2022-06" db="EMBL/GenBank/DDBJ databases">
        <title>New Species of the Genus Actinoplanes, ActinopZanes ferrugineus.</title>
        <authorList>
            <person name="Ding P."/>
        </authorList>
    </citation>
    <scope>NUCLEOTIDE SEQUENCE [LARGE SCALE GENOMIC DNA]</scope>
    <source>
        <strain evidence="1 2">TRM88003</strain>
    </source>
</reference>
<accession>A0ABT1DGE7</accession>
<protein>
    <submittedName>
        <fullName evidence="1">Uncharacterized protein</fullName>
    </submittedName>
</protein>
<gene>
    <name evidence="1" type="ORF">M1L60_00815</name>
</gene>
<evidence type="ECO:0000313" key="2">
    <source>
        <dbReference type="Proteomes" id="UP001523369"/>
    </source>
</evidence>
<name>A0ABT1DGE7_9ACTN</name>
<sequence length="129" mass="14638">MIERLTERWQNEVTEQERAVAAGTLAPDEAYAARAWPPDFLAAVDTRLSTFERDVAALAPDVPDQAVWAAVERVVRALNDVQTQIDTLTREELCEYIDNVLTTAGIDVQQLTARRHLDPTELTDQWRDF</sequence>
<proteinExistence type="predicted"/>